<feature type="region of interest" description="Disordered" evidence="1">
    <location>
        <begin position="80"/>
        <end position="181"/>
    </location>
</feature>
<feature type="compositionally biased region" description="Basic and acidic residues" evidence="1">
    <location>
        <begin position="132"/>
        <end position="148"/>
    </location>
</feature>
<feature type="compositionally biased region" description="Basic and acidic residues" evidence="1">
    <location>
        <begin position="80"/>
        <end position="91"/>
    </location>
</feature>
<evidence type="ECO:0000313" key="2">
    <source>
        <dbReference type="EMBL" id="TNY22576.1"/>
    </source>
</evidence>
<dbReference type="EMBL" id="SOZI01000023">
    <property type="protein sequence ID" value="TNY22576.1"/>
    <property type="molecule type" value="Genomic_DNA"/>
</dbReference>
<organism evidence="2 3">
    <name type="scientific">Rhodotorula diobovata</name>
    <dbReference type="NCBI Taxonomy" id="5288"/>
    <lineage>
        <taxon>Eukaryota</taxon>
        <taxon>Fungi</taxon>
        <taxon>Dikarya</taxon>
        <taxon>Basidiomycota</taxon>
        <taxon>Pucciniomycotina</taxon>
        <taxon>Microbotryomycetes</taxon>
        <taxon>Sporidiobolales</taxon>
        <taxon>Sporidiobolaceae</taxon>
        <taxon>Rhodotorula</taxon>
    </lineage>
</organism>
<accession>A0A5C5G1W4</accession>
<protein>
    <submittedName>
        <fullName evidence="2">Uncharacterized protein</fullName>
    </submittedName>
</protein>
<name>A0A5C5G1W4_9BASI</name>
<dbReference type="Proteomes" id="UP000311382">
    <property type="component" value="Unassembled WGS sequence"/>
</dbReference>
<comment type="caution">
    <text evidence="2">The sequence shown here is derived from an EMBL/GenBank/DDBJ whole genome shotgun (WGS) entry which is preliminary data.</text>
</comment>
<evidence type="ECO:0000313" key="3">
    <source>
        <dbReference type="Proteomes" id="UP000311382"/>
    </source>
</evidence>
<reference evidence="2 3" key="1">
    <citation type="submission" date="2019-03" db="EMBL/GenBank/DDBJ databases">
        <title>Rhodosporidium diobovatum UCD-FST 08-225 genome sequencing, assembly, and annotation.</title>
        <authorList>
            <person name="Fakankun I.U."/>
            <person name="Fristensky B."/>
            <person name="Levin D.B."/>
        </authorList>
    </citation>
    <scope>NUCLEOTIDE SEQUENCE [LARGE SCALE GENOMIC DNA]</scope>
    <source>
        <strain evidence="2 3">UCD-FST 08-225</strain>
    </source>
</reference>
<evidence type="ECO:0000256" key="1">
    <source>
        <dbReference type="SAM" id="MobiDB-lite"/>
    </source>
</evidence>
<dbReference type="AlphaFoldDB" id="A0A5C5G1W4"/>
<keyword evidence="3" id="KW-1185">Reference proteome</keyword>
<proteinExistence type="predicted"/>
<feature type="compositionally biased region" description="Basic and acidic residues" evidence="1">
    <location>
        <begin position="104"/>
        <end position="114"/>
    </location>
</feature>
<sequence length="206" mass="22644">MKKVCGWVGGGFNTSQQRGDFRELHRPLCAASSRTTFGQVSWAPMVGERCPRGRARETHVPRPGKDVLNHDVAELLRPRRASLDDVGRQTEADDAEGPCEGEDAAAREAGRQVGHECQPGVPRRPESAQQGRPRDVAEEYCTHGRNARDCTQGSVERGRGQRNVDDGLGTTDEEAGSWGERVDEDAQAWLLVGRESEAMDGRVRRA</sequence>
<feature type="compositionally biased region" description="Acidic residues" evidence="1">
    <location>
        <begin position="92"/>
        <end position="103"/>
    </location>
</feature>
<feature type="compositionally biased region" description="Basic and acidic residues" evidence="1">
    <location>
        <begin position="156"/>
        <end position="165"/>
    </location>
</feature>
<gene>
    <name evidence="2" type="ORF">DMC30DRAFT_135673</name>
</gene>